<dbReference type="EMBL" id="AK040316">
    <property type="protein sequence ID" value="BAC30564.1"/>
    <property type="molecule type" value="mRNA"/>
</dbReference>
<reference evidence="2" key="1">
    <citation type="journal article" date="1999" name="Methods Enzymol.">
        <title>High-efficiency full-length cDNA cloning.</title>
        <authorList>
            <person name="Carninci P."/>
            <person name="Hayashizaki Y."/>
        </authorList>
    </citation>
    <scope>NUCLEOTIDE SEQUENCE</scope>
    <source>
        <strain evidence="2">C57BL/6J</strain>
        <tissue evidence="2">Thymus</tissue>
    </source>
</reference>
<keyword evidence="1" id="KW-0472">Membrane</keyword>
<keyword evidence="1" id="KW-0812">Transmembrane</keyword>
<reference evidence="2" key="3">
    <citation type="journal article" date="2000" name="Genome Res.">
        <title>RIKEN integrated sequence analysis (RISA) system--384-format sequencing pipeline with 384 multicapillary sequencer.</title>
        <authorList>
            <person name="Shibata K."/>
            <person name="Itoh M."/>
            <person name="Aizawa K."/>
            <person name="Nagaoka S."/>
            <person name="Sasaki N."/>
            <person name="Carninci P."/>
            <person name="Konno H."/>
            <person name="Akiyama J."/>
            <person name="Nishi K."/>
            <person name="Kitsunai T."/>
            <person name="Tashiro H."/>
            <person name="Itoh M."/>
            <person name="Sumi N."/>
            <person name="Ishii Y."/>
            <person name="Nakamura S."/>
            <person name="Hazama M."/>
            <person name="Nishine T."/>
            <person name="Harada A."/>
            <person name="Yamamoto R."/>
            <person name="Matsumoto H."/>
            <person name="Sakaguchi S."/>
            <person name="Ikegami T."/>
            <person name="Kashiwagi K."/>
            <person name="Fujiwake S."/>
            <person name="Inoue K."/>
            <person name="Togawa Y."/>
            <person name="Izawa M."/>
            <person name="Ohara E."/>
            <person name="Watahiki M."/>
            <person name="Yoneda Y."/>
            <person name="Ishikawa T."/>
            <person name="Ozawa K."/>
            <person name="Tanaka T."/>
            <person name="Matsuura S."/>
            <person name="Kawai J."/>
            <person name="Okazaki Y."/>
            <person name="Muramatsu M."/>
            <person name="Inoue Y."/>
            <person name="Kira A."/>
            <person name="Hayashizaki Y."/>
        </authorList>
    </citation>
    <scope>NUCLEOTIDE SEQUENCE</scope>
    <source>
        <strain evidence="2">C57BL/6J</strain>
        <tissue evidence="2">Thymus</tissue>
    </source>
</reference>
<gene>
    <name evidence="3" type="primary">Ackr4</name>
    <name evidence="3" type="synonym">Ccrl1</name>
</gene>
<reference evidence="2" key="8">
    <citation type="journal article" date="2005" name="Science">
        <title>Antisense Transcription in the Mammalian Transcriptome.</title>
        <authorList>
            <consortium name="RIKEN Genome Exploration Research Group and Genome Science Group (Genome Network Project Core Group) and the FANTOM Consortium"/>
        </authorList>
    </citation>
    <scope>NUCLEOTIDE SEQUENCE</scope>
    <source>
        <strain evidence="2">C57BL/6J</strain>
        <tissue evidence="2">Thymus</tissue>
    </source>
</reference>
<feature type="transmembrane region" description="Helical" evidence="1">
    <location>
        <begin position="29"/>
        <end position="50"/>
    </location>
</feature>
<name>Q8BYE1_MOUSE</name>
<dbReference type="AlphaFoldDB" id="Q8BYE1"/>
<evidence type="ECO:0000256" key="1">
    <source>
        <dbReference type="SAM" id="Phobius"/>
    </source>
</evidence>
<sequence length="116" mass="13148">MPSMWEHRFKSSANTKWLSLPHKLGQPSLSTVCLGFVCFYVYCELFAHILTAEWHWAQRHCNLTLTPPFPAAVSHLQMKEKAFTDERESPSLPSANLGLSLESWAGCRHGHVVGRL</sequence>
<protein>
    <submittedName>
        <fullName evidence="2">Uncharacterized protein</fullName>
    </submittedName>
</protein>
<evidence type="ECO:0000313" key="3">
    <source>
        <dbReference type="MGI" id="MGI:2181676"/>
    </source>
</evidence>
<reference evidence="2" key="7">
    <citation type="journal article" date="2005" name="Science">
        <title>The Transcriptional Landscape of the Mammalian Genome.</title>
        <authorList>
            <consortium name="The FANTOM Consortium"/>
            <consortium name="Riken Genome Exploration Research Group and Genome Science Group (Genome Network Project Core Group)"/>
        </authorList>
    </citation>
    <scope>NUCLEOTIDE SEQUENCE</scope>
    <source>
        <strain evidence="2">C57BL/6J</strain>
        <tissue evidence="2">Thymus</tissue>
    </source>
</reference>
<dbReference type="AGR" id="MGI:2181676"/>
<reference evidence="2" key="6">
    <citation type="journal article" date="2002" name="Nature">
        <title>Analysis of the mouse transcriptome based on functional annotation of 60,770 full-length cDNAs.</title>
        <authorList>
            <consortium name="The FANTOM Consortium and the RIKEN Genome Exploration Research Group Phase I and II Team"/>
        </authorList>
    </citation>
    <scope>NUCLEOTIDE SEQUENCE</scope>
    <source>
        <strain evidence="2">C57BL/6J</strain>
        <tissue evidence="2">Thymus</tissue>
    </source>
</reference>
<reference evidence="2" key="2">
    <citation type="journal article" date="2000" name="Genome Res.">
        <title>Normalization and subtraction of cap-trapper-selected cDNAs to prepare full-length cDNA libraries for rapid discovery of new genes.</title>
        <authorList>
            <person name="Carninci P."/>
            <person name="Shibata Y."/>
            <person name="Hayatsu N."/>
            <person name="Sugahara Y."/>
            <person name="Shibata K."/>
            <person name="Itoh M."/>
            <person name="Konno H."/>
            <person name="Okazaki Y."/>
            <person name="Muramatsu M."/>
            <person name="Hayashizaki Y."/>
        </authorList>
    </citation>
    <scope>NUCLEOTIDE SEQUENCE</scope>
    <source>
        <strain evidence="2">C57BL/6J</strain>
        <tissue evidence="2">Thymus</tissue>
    </source>
</reference>
<evidence type="ECO:0000313" key="2">
    <source>
        <dbReference type="EMBL" id="BAC30564.1"/>
    </source>
</evidence>
<dbReference type="MGI" id="MGI:2181676">
    <property type="gene designation" value="Ackr4"/>
</dbReference>
<proteinExistence type="evidence at transcript level"/>
<reference evidence="2" key="5">
    <citation type="submission" date="2001-07" db="EMBL/GenBank/DDBJ databases">
        <authorList>
            <person name="Adachi J."/>
            <person name="Aizawa K."/>
            <person name="Akimura T."/>
            <person name="Arakawa T."/>
            <person name="Bono H."/>
            <person name="Carninci P."/>
            <person name="Fukuda S."/>
            <person name="Furuno M."/>
            <person name="Hanagaki T."/>
            <person name="Hara A."/>
            <person name="Hashizume W."/>
            <person name="Hayashida K."/>
            <person name="Hayatsu N."/>
            <person name="Hiramoto K."/>
            <person name="Hiraoka T."/>
            <person name="Hirozane T."/>
            <person name="Hori F."/>
            <person name="Imotani K."/>
            <person name="Ishii Y."/>
            <person name="Itoh M."/>
            <person name="Kagawa I."/>
            <person name="Kasukawa T."/>
            <person name="Katoh H."/>
            <person name="Kawai J."/>
            <person name="Kojima Y."/>
            <person name="Kondo S."/>
            <person name="Konno H."/>
            <person name="Kouda M."/>
            <person name="Koya S."/>
            <person name="Kurihara C."/>
            <person name="Matsuyama T."/>
            <person name="Miyazaki A."/>
            <person name="Murata M."/>
            <person name="Nakamura M."/>
            <person name="Nishi K."/>
            <person name="Nomura K."/>
            <person name="Numazaki R."/>
            <person name="Ohno M."/>
            <person name="Ohsato N."/>
            <person name="Okazaki Y."/>
            <person name="Saito R."/>
            <person name="Saitoh H."/>
            <person name="Sakai C."/>
            <person name="Sakai K."/>
            <person name="Sakazume N."/>
            <person name="Sano H."/>
            <person name="Sasaki D."/>
            <person name="Shibata K."/>
            <person name="Shinagawa A."/>
            <person name="Shiraki T."/>
            <person name="Sogabe Y."/>
            <person name="Tagami M."/>
            <person name="Tagawa A."/>
            <person name="Takahashi F."/>
            <person name="Takaku-Akahira S."/>
            <person name="Takeda Y."/>
            <person name="Tanaka T."/>
            <person name="Tomaru A."/>
            <person name="Toya T."/>
            <person name="Yasunishi A."/>
            <person name="Muramatsu M."/>
            <person name="Hayashizaki Y."/>
        </authorList>
    </citation>
    <scope>NUCLEOTIDE SEQUENCE</scope>
    <source>
        <strain evidence="2">C57BL/6J</strain>
        <tissue evidence="2">Thymus</tissue>
    </source>
</reference>
<accession>Q8BYE1</accession>
<keyword evidence="1" id="KW-1133">Transmembrane helix</keyword>
<reference evidence="2" key="4">
    <citation type="journal article" date="2001" name="Nature">
        <title>Functional annotation of a full-length mouse cDNA collection.</title>
        <authorList>
            <consortium name="The RIKEN Genome Exploration Research Group Phase II Team and the FANTOM Consortium"/>
        </authorList>
    </citation>
    <scope>NUCLEOTIDE SEQUENCE</scope>
    <source>
        <strain evidence="2">C57BL/6J</strain>
        <tissue evidence="2">Thymus</tissue>
    </source>
</reference>
<organism evidence="2">
    <name type="scientific">Mus musculus</name>
    <name type="common">Mouse</name>
    <dbReference type="NCBI Taxonomy" id="10090"/>
    <lineage>
        <taxon>Eukaryota</taxon>
        <taxon>Metazoa</taxon>
        <taxon>Chordata</taxon>
        <taxon>Craniata</taxon>
        <taxon>Vertebrata</taxon>
        <taxon>Euteleostomi</taxon>
        <taxon>Mammalia</taxon>
        <taxon>Eutheria</taxon>
        <taxon>Euarchontoglires</taxon>
        <taxon>Glires</taxon>
        <taxon>Rodentia</taxon>
        <taxon>Myomorpha</taxon>
        <taxon>Muroidea</taxon>
        <taxon>Muridae</taxon>
        <taxon>Murinae</taxon>
        <taxon>Mus</taxon>
        <taxon>Mus</taxon>
    </lineage>
</organism>